<dbReference type="RefSeq" id="WP_151469586.1">
    <property type="nucleotide sequence ID" value="NZ_WBKG01000009.1"/>
</dbReference>
<keyword evidence="2" id="KW-1133">Transmembrane helix</keyword>
<gene>
    <name evidence="3" type="ORF">F8144_13755</name>
</gene>
<dbReference type="Pfam" id="PF20087">
    <property type="entry name" value="DUF6479"/>
    <property type="match status" value="1"/>
</dbReference>
<feature type="transmembrane region" description="Helical" evidence="2">
    <location>
        <begin position="12"/>
        <end position="35"/>
    </location>
</feature>
<dbReference type="Proteomes" id="UP000442990">
    <property type="component" value="Unassembled WGS sequence"/>
</dbReference>
<feature type="region of interest" description="Disordered" evidence="1">
    <location>
        <begin position="41"/>
        <end position="122"/>
    </location>
</feature>
<name>A0A7J5DI01_9ACTN</name>
<evidence type="ECO:0000313" key="3">
    <source>
        <dbReference type="EMBL" id="KAB1988273.1"/>
    </source>
</evidence>
<dbReference type="InterPro" id="IPR045513">
    <property type="entry name" value="DUF6479"/>
</dbReference>
<reference evidence="3 4" key="1">
    <citation type="submission" date="2019-09" db="EMBL/GenBank/DDBJ databases">
        <title>Isolation and identification of active actinomycetes.</title>
        <authorList>
            <person name="Yu Z."/>
            <person name="Han C."/>
            <person name="Yu B."/>
        </authorList>
    </citation>
    <scope>NUCLEOTIDE SEQUENCE [LARGE SCALE GENOMIC DNA]</scope>
    <source>
        <strain evidence="3 4">NEAU-H2</strain>
    </source>
</reference>
<keyword evidence="4" id="KW-1185">Reference proteome</keyword>
<feature type="compositionally biased region" description="Basic and acidic residues" evidence="1">
    <location>
        <begin position="65"/>
        <end position="86"/>
    </location>
</feature>
<evidence type="ECO:0000256" key="2">
    <source>
        <dbReference type="SAM" id="Phobius"/>
    </source>
</evidence>
<protein>
    <recommendedName>
        <fullName evidence="5">Secreted protein</fullName>
    </recommendedName>
</protein>
<keyword evidence="2" id="KW-0812">Transmembrane</keyword>
<accession>A0A7J5DI01</accession>
<feature type="compositionally biased region" description="Gly residues" evidence="1">
    <location>
        <begin position="108"/>
        <end position="122"/>
    </location>
</feature>
<sequence>MDGTYWNIALSNAALGTIGALLGGLVLAGALVWAVPLGIRTRRREPGPPKANEHPTLPESGPVHESSEIREPNEVPRAADESERLTPHQLGGPGSRRSDRQERPRWESGGGGSFGSGGSGRT</sequence>
<evidence type="ECO:0008006" key="5">
    <source>
        <dbReference type="Google" id="ProtNLM"/>
    </source>
</evidence>
<comment type="caution">
    <text evidence="3">The sequence shown here is derived from an EMBL/GenBank/DDBJ whole genome shotgun (WGS) entry which is preliminary data.</text>
</comment>
<keyword evidence="2" id="KW-0472">Membrane</keyword>
<dbReference type="EMBL" id="WBKG01000009">
    <property type="protein sequence ID" value="KAB1988273.1"/>
    <property type="molecule type" value="Genomic_DNA"/>
</dbReference>
<evidence type="ECO:0000256" key="1">
    <source>
        <dbReference type="SAM" id="MobiDB-lite"/>
    </source>
</evidence>
<organism evidence="3 4">
    <name type="scientific">Streptomyces triticiradicis</name>
    <dbReference type="NCBI Taxonomy" id="2651189"/>
    <lineage>
        <taxon>Bacteria</taxon>
        <taxon>Bacillati</taxon>
        <taxon>Actinomycetota</taxon>
        <taxon>Actinomycetes</taxon>
        <taxon>Kitasatosporales</taxon>
        <taxon>Streptomycetaceae</taxon>
        <taxon>Streptomyces</taxon>
    </lineage>
</organism>
<feature type="compositionally biased region" description="Basic and acidic residues" evidence="1">
    <location>
        <begin position="96"/>
        <end position="106"/>
    </location>
</feature>
<dbReference type="AlphaFoldDB" id="A0A7J5DI01"/>
<feature type="compositionally biased region" description="Basic and acidic residues" evidence="1">
    <location>
        <begin position="44"/>
        <end position="53"/>
    </location>
</feature>
<proteinExistence type="predicted"/>
<evidence type="ECO:0000313" key="4">
    <source>
        <dbReference type="Proteomes" id="UP000442990"/>
    </source>
</evidence>